<reference evidence="2" key="1">
    <citation type="journal article" date="2022" name="J Environ Chem Eng">
        <title>Biodegradation of petroleum oil using a constructed nonpathogenic and heavy metal-tolerant bacterial consortium isolated from marine sponges.</title>
        <authorList>
            <person name="Dechsakulwatana C."/>
            <person name="Rungsihiranrut A."/>
            <person name="Muangchinda C."/>
            <person name="Ningthoujam R."/>
            <person name="Klankeo P."/>
            <person name="Pinyakong O."/>
        </authorList>
    </citation>
    <scope>NUCLEOTIDE SEQUENCE [LARGE SCALE GENOMIC DNA]</scope>
    <source>
        <strain evidence="2">MO2-4</strain>
    </source>
</reference>
<organism evidence="1 2">
    <name type="scientific">Sphingobium naphthae</name>
    <dbReference type="NCBI Taxonomy" id="1886786"/>
    <lineage>
        <taxon>Bacteria</taxon>
        <taxon>Pseudomonadati</taxon>
        <taxon>Pseudomonadota</taxon>
        <taxon>Alphaproteobacteria</taxon>
        <taxon>Sphingomonadales</taxon>
        <taxon>Sphingomonadaceae</taxon>
        <taxon>Sphingobium</taxon>
    </lineage>
</organism>
<dbReference type="EMBL" id="JAPTHD010000003">
    <property type="protein sequence ID" value="MDV5823977.1"/>
    <property type="molecule type" value="Genomic_DNA"/>
</dbReference>
<sequence>MTAHIPRERAMPSQQAVDLVVALQRCLTSFHALQEEPPVLDGQDGDGFAMLARYVEARRVRAMIFGQNLFADPAWDMLLLLFQAELEGRTMTLEQVSETLRLSMNVMLNHVGILERRGLLAEHRLSPSGQRRRIMRLTSLAVDAMTSWLSIAFGAEEGAGR</sequence>
<proteinExistence type="predicted"/>
<evidence type="ECO:0000313" key="1">
    <source>
        <dbReference type="EMBL" id="MDV5823977.1"/>
    </source>
</evidence>
<dbReference type="Gene3D" id="1.10.10.10">
    <property type="entry name" value="Winged helix-like DNA-binding domain superfamily/Winged helix DNA-binding domain"/>
    <property type="match status" value="1"/>
</dbReference>
<name>A0ABU3ZWU0_9SPHN</name>
<dbReference type="InterPro" id="IPR036390">
    <property type="entry name" value="WH_DNA-bd_sf"/>
</dbReference>
<gene>
    <name evidence="1" type="ORF">O0R41_10255</name>
</gene>
<dbReference type="InterPro" id="IPR036388">
    <property type="entry name" value="WH-like_DNA-bd_sf"/>
</dbReference>
<dbReference type="Proteomes" id="UP001185984">
    <property type="component" value="Unassembled WGS sequence"/>
</dbReference>
<keyword evidence="2" id="KW-1185">Reference proteome</keyword>
<dbReference type="RefSeq" id="WP_228167844.1">
    <property type="nucleotide sequence ID" value="NZ_JAPTHD010000003.1"/>
</dbReference>
<accession>A0ABU3ZWU0</accession>
<dbReference type="SUPFAM" id="SSF46785">
    <property type="entry name" value="Winged helix' DNA-binding domain"/>
    <property type="match status" value="1"/>
</dbReference>
<protein>
    <submittedName>
        <fullName evidence="1">Helix-turn-helix domain-containing protein</fullName>
    </submittedName>
</protein>
<comment type="caution">
    <text evidence="1">The sequence shown here is derived from an EMBL/GenBank/DDBJ whole genome shotgun (WGS) entry which is preliminary data.</text>
</comment>
<evidence type="ECO:0000313" key="2">
    <source>
        <dbReference type="Proteomes" id="UP001185984"/>
    </source>
</evidence>